<keyword evidence="4" id="KW-1185">Reference proteome</keyword>
<sequence>MTEARHGLTTLKGWDDSHPLLAFPMVYLGWAYLFWAPMLWSQTSVWSLPNLLWFLIGGASPLLAGLGLAALTGGKTQVLDLVRRLLDWRRIPGRWWLTILLFWLCFDLIMAGLAVVLGITDSPLDVHWTLLQNPGPLLFLLLLSFVFPAIEEIGLRGVYLDRLQQHFGPATAGLINGAVWAAWHAPFVCFPGYYADISFNPELYWWLPMILCQTLLLVQVYNQTNRSILAVLIFHGMMNFTGEWLRISSDMYPFMLSGNVLAAALLLIWWNNKKV</sequence>
<dbReference type="PANTHER" id="PTHR35797">
    <property type="entry name" value="PROTEASE-RELATED"/>
    <property type="match status" value="1"/>
</dbReference>
<dbReference type="GO" id="GO:0080120">
    <property type="term" value="P:CAAX-box protein maturation"/>
    <property type="evidence" value="ECO:0007669"/>
    <property type="project" value="UniProtKB-ARBA"/>
</dbReference>
<evidence type="ECO:0000313" key="4">
    <source>
        <dbReference type="Proteomes" id="UP000664654"/>
    </source>
</evidence>
<gene>
    <name evidence="3" type="ORF">J0A66_14915</name>
</gene>
<feature type="transmembrane region" description="Helical" evidence="1">
    <location>
        <begin position="20"/>
        <end position="40"/>
    </location>
</feature>
<dbReference type="RefSeq" id="WP_206574640.1">
    <property type="nucleotide sequence ID" value="NZ_JAFKCV010000009.1"/>
</dbReference>
<keyword evidence="1" id="KW-1133">Transmembrane helix</keyword>
<evidence type="ECO:0000256" key="1">
    <source>
        <dbReference type="SAM" id="Phobius"/>
    </source>
</evidence>
<feature type="transmembrane region" description="Helical" evidence="1">
    <location>
        <begin position="52"/>
        <end position="74"/>
    </location>
</feature>
<feature type="domain" description="CAAX prenyl protease 2/Lysostaphin resistance protein A-like" evidence="2">
    <location>
        <begin position="135"/>
        <end position="240"/>
    </location>
</feature>
<dbReference type="Pfam" id="PF02517">
    <property type="entry name" value="Rce1-like"/>
    <property type="match status" value="1"/>
</dbReference>
<feature type="transmembrane region" description="Helical" evidence="1">
    <location>
        <begin position="203"/>
        <end position="221"/>
    </location>
</feature>
<reference evidence="3" key="1">
    <citation type="submission" date="2021-03" db="EMBL/GenBank/DDBJ databases">
        <title>novel species isolated from a fishpond in China.</title>
        <authorList>
            <person name="Lu H."/>
            <person name="Cai Z."/>
        </authorList>
    </citation>
    <scope>NUCLEOTIDE SEQUENCE</scope>
    <source>
        <strain evidence="3">JCM 30855</strain>
    </source>
</reference>
<comment type="caution">
    <text evidence="3">The sequence shown here is derived from an EMBL/GenBank/DDBJ whole genome shotgun (WGS) entry which is preliminary data.</text>
</comment>
<proteinExistence type="predicted"/>
<protein>
    <submittedName>
        <fullName evidence="3">CPBP family intramembrane metalloprotease</fullName>
    </submittedName>
</protein>
<keyword evidence="1" id="KW-0812">Transmembrane</keyword>
<dbReference type="GO" id="GO:0008237">
    <property type="term" value="F:metallopeptidase activity"/>
    <property type="evidence" value="ECO:0007669"/>
    <property type="project" value="UniProtKB-KW"/>
</dbReference>
<dbReference type="EMBL" id="JAFKCV010000009">
    <property type="protein sequence ID" value="MBN7826524.1"/>
    <property type="molecule type" value="Genomic_DNA"/>
</dbReference>
<dbReference type="Proteomes" id="UP000664654">
    <property type="component" value="Unassembled WGS sequence"/>
</dbReference>
<feature type="transmembrane region" description="Helical" evidence="1">
    <location>
        <begin position="95"/>
        <end position="117"/>
    </location>
</feature>
<organism evidence="3 4">
    <name type="scientific">Bowmanella dokdonensis</name>
    <dbReference type="NCBI Taxonomy" id="751969"/>
    <lineage>
        <taxon>Bacteria</taxon>
        <taxon>Pseudomonadati</taxon>
        <taxon>Pseudomonadota</taxon>
        <taxon>Gammaproteobacteria</taxon>
        <taxon>Alteromonadales</taxon>
        <taxon>Alteromonadaceae</taxon>
        <taxon>Bowmanella</taxon>
    </lineage>
</organism>
<keyword evidence="3" id="KW-0645">Protease</keyword>
<dbReference type="GO" id="GO:0004175">
    <property type="term" value="F:endopeptidase activity"/>
    <property type="evidence" value="ECO:0007669"/>
    <property type="project" value="UniProtKB-ARBA"/>
</dbReference>
<dbReference type="InterPro" id="IPR042150">
    <property type="entry name" value="MmRce1-like"/>
</dbReference>
<name>A0A939DPT6_9ALTE</name>
<feature type="transmembrane region" description="Helical" evidence="1">
    <location>
        <begin position="137"/>
        <end position="155"/>
    </location>
</feature>
<keyword evidence="3" id="KW-0482">Metalloprotease</keyword>
<accession>A0A939DPT6</accession>
<evidence type="ECO:0000313" key="3">
    <source>
        <dbReference type="EMBL" id="MBN7826524.1"/>
    </source>
</evidence>
<dbReference type="PANTHER" id="PTHR35797:SF1">
    <property type="entry name" value="PROTEASE"/>
    <property type="match status" value="1"/>
</dbReference>
<evidence type="ECO:0000259" key="2">
    <source>
        <dbReference type="Pfam" id="PF02517"/>
    </source>
</evidence>
<dbReference type="AlphaFoldDB" id="A0A939DPT6"/>
<keyword evidence="3" id="KW-0378">Hydrolase</keyword>
<keyword evidence="1" id="KW-0472">Membrane</keyword>
<feature type="transmembrane region" description="Helical" evidence="1">
    <location>
        <begin position="251"/>
        <end position="270"/>
    </location>
</feature>
<dbReference type="InterPro" id="IPR003675">
    <property type="entry name" value="Rce1/LyrA-like_dom"/>
</dbReference>
<feature type="transmembrane region" description="Helical" evidence="1">
    <location>
        <begin position="167"/>
        <end position="183"/>
    </location>
</feature>
<feature type="transmembrane region" description="Helical" evidence="1">
    <location>
        <begin position="228"/>
        <end position="245"/>
    </location>
</feature>